<accession>A0A2T3B2F0</accession>
<dbReference type="OrthoDB" id="201515at2759"/>
<dbReference type="InterPro" id="IPR036526">
    <property type="entry name" value="C-N_Hydrolase_sf"/>
</dbReference>
<sequence>MRIGCLQFAPQVGDVENNLNRADAVLAKANPKDLDLLVLPEMAFSGYNFKSLQHITPYLEPTTSGTTSIWAKATASKYDCVVAVGYPEKVDSKPPEYYNAAIIANSNGETVANYRKSFLYYTDETWALEGPGFFNGEIEGLGNTAMGICMDLNPYKFQTPWNTCEFANHVLNKKANLVVMSMAWLTHEDAQSFHRIPDEPDMETLTYWLARLEPIIRKNTEGEVIVVLANRTGVEEETVYAGTSCVLGIHQGEVTVYGVLGRGEKELLVVDTDEPSQTNLVFRLKSADPNTSSQGQENS</sequence>
<dbReference type="Pfam" id="PF00795">
    <property type="entry name" value="CN_hydrolase"/>
    <property type="match status" value="1"/>
</dbReference>
<dbReference type="STRING" id="857342.A0A2T3B2F0"/>
<evidence type="ECO:0000313" key="3">
    <source>
        <dbReference type="Proteomes" id="UP000241818"/>
    </source>
</evidence>
<dbReference type="Proteomes" id="UP000241818">
    <property type="component" value="Unassembled WGS sequence"/>
</dbReference>
<dbReference type="FunCoup" id="A0A2T3B2F0">
    <property type="interactions" value="30"/>
</dbReference>
<dbReference type="InterPro" id="IPR039703">
    <property type="entry name" value="Nta1"/>
</dbReference>
<evidence type="ECO:0000259" key="1">
    <source>
        <dbReference type="PROSITE" id="PS50263"/>
    </source>
</evidence>
<dbReference type="RefSeq" id="XP_024721086.1">
    <property type="nucleotide sequence ID" value="XM_024869240.1"/>
</dbReference>
<dbReference type="EMBL" id="KZ679011">
    <property type="protein sequence ID" value="PSS18734.1"/>
    <property type="molecule type" value="Genomic_DNA"/>
</dbReference>
<organism evidence="2 3">
    <name type="scientific">Amorphotheca resinae ATCC 22711</name>
    <dbReference type="NCBI Taxonomy" id="857342"/>
    <lineage>
        <taxon>Eukaryota</taxon>
        <taxon>Fungi</taxon>
        <taxon>Dikarya</taxon>
        <taxon>Ascomycota</taxon>
        <taxon>Pezizomycotina</taxon>
        <taxon>Leotiomycetes</taxon>
        <taxon>Helotiales</taxon>
        <taxon>Amorphothecaceae</taxon>
        <taxon>Amorphotheca</taxon>
    </lineage>
</organism>
<dbReference type="GO" id="GO:0008418">
    <property type="term" value="F:protein-N-terminal asparagine amidohydrolase activity"/>
    <property type="evidence" value="ECO:0007669"/>
    <property type="project" value="InterPro"/>
</dbReference>
<evidence type="ECO:0000313" key="2">
    <source>
        <dbReference type="EMBL" id="PSS18734.1"/>
    </source>
</evidence>
<dbReference type="Gene3D" id="3.60.110.10">
    <property type="entry name" value="Carbon-nitrogen hydrolase"/>
    <property type="match status" value="1"/>
</dbReference>
<dbReference type="AlphaFoldDB" id="A0A2T3B2F0"/>
<reference evidence="2 3" key="1">
    <citation type="journal article" date="2018" name="New Phytol.">
        <title>Comparative genomics and transcriptomics depict ericoid mycorrhizal fungi as versatile saprotrophs and plant mutualists.</title>
        <authorList>
            <person name="Martino E."/>
            <person name="Morin E."/>
            <person name="Grelet G.A."/>
            <person name="Kuo A."/>
            <person name="Kohler A."/>
            <person name="Daghino S."/>
            <person name="Barry K.W."/>
            <person name="Cichocki N."/>
            <person name="Clum A."/>
            <person name="Dockter R.B."/>
            <person name="Hainaut M."/>
            <person name="Kuo R.C."/>
            <person name="LaButti K."/>
            <person name="Lindahl B.D."/>
            <person name="Lindquist E.A."/>
            <person name="Lipzen A."/>
            <person name="Khouja H.R."/>
            <person name="Magnuson J."/>
            <person name="Murat C."/>
            <person name="Ohm R.A."/>
            <person name="Singer S.W."/>
            <person name="Spatafora J.W."/>
            <person name="Wang M."/>
            <person name="Veneault-Fourrey C."/>
            <person name="Henrissat B."/>
            <person name="Grigoriev I.V."/>
            <person name="Martin F.M."/>
            <person name="Perotto S."/>
        </authorList>
    </citation>
    <scope>NUCLEOTIDE SEQUENCE [LARGE SCALE GENOMIC DNA]</scope>
    <source>
        <strain evidence="2 3">ATCC 22711</strain>
    </source>
</reference>
<dbReference type="CDD" id="cd07566">
    <property type="entry name" value="ScNTA1_like"/>
    <property type="match status" value="1"/>
</dbReference>
<name>A0A2T3B2F0_AMORE</name>
<proteinExistence type="predicted"/>
<dbReference type="InterPro" id="IPR003010">
    <property type="entry name" value="C-N_Hydrolase"/>
</dbReference>
<dbReference type="SUPFAM" id="SSF56317">
    <property type="entry name" value="Carbon-nitrogen hydrolase"/>
    <property type="match status" value="1"/>
</dbReference>
<dbReference type="GO" id="GO:0070773">
    <property type="term" value="F:protein-N-terminal glutamine amidohydrolase activity"/>
    <property type="evidence" value="ECO:0007669"/>
    <property type="project" value="InterPro"/>
</dbReference>
<dbReference type="PANTHER" id="PTHR11750:SF26">
    <property type="entry name" value="PROTEIN N-TERMINAL AMIDASE"/>
    <property type="match status" value="1"/>
</dbReference>
<dbReference type="PROSITE" id="PS50263">
    <property type="entry name" value="CN_HYDROLASE"/>
    <property type="match status" value="1"/>
</dbReference>
<dbReference type="InParanoid" id="A0A2T3B2F0"/>
<dbReference type="GeneID" id="36577321"/>
<dbReference type="GO" id="GO:0030163">
    <property type="term" value="P:protein catabolic process"/>
    <property type="evidence" value="ECO:0007669"/>
    <property type="project" value="TreeGrafter"/>
</dbReference>
<gene>
    <name evidence="2" type="ORF">M430DRAFT_66727</name>
</gene>
<dbReference type="PANTHER" id="PTHR11750">
    <property type="entry name" value="PROTEIN N-TERMINAL AMIDASE"/>
    <property type="match status" value="1"/>
</dbReference>
<keyword evidence="3" id="KW-1185">Reference proteome</keyword>
<protein>
    <recommendedName>
        <fullName evidence="1">CN hydrolase domain-containing protein</fullName>
    </recommendedName>
</protein>
<feature type="domain" description="CN hydrolase" evidence="1">
    <location>
        <begin position="1"/>
        <end position="274"/>
    </location>
</feature>